<dbReference type="AlphaFoldDB" id="A0A543BIQ3"/>
<comment type="caution">
    <text evidence="9">The sequence shown here is derived from an EMBL/GenBank/DDBJ whole genome shotgun (WGS) entry which is preliminary data.</text>
</comment>
<organism evidence="9 10">
    <name type="scientific">Microbacterium saperdae</name>
    <dbReference type="NCBI Taxonomy" id="69368"/>
    <lineage>
        <taxon>Bacteria</taxon>
        <taxon>Bacillati</taxon>
        <taxon>Actinomycetota</taxon>
        <taxon>Actinomycetes</taxon>
        <taxon>Micrococcales</taxon>
        <taxon>Microbacteriaceae</taxon>
        <taxon>Microbacterium</taxon>
    </lineage>
</organism>
<dbReference type="Proteomes" id="UP000317209">
    <property type="component" value="Unassembled WGS sequence"/>
</dbReference>
<feature type="transmembrane region" description="Helical" evidence="7">
    <location>
        <begin position="45"/>
        <end position="67"/>
    </location>
</feature>
<keyword evidence="2 7" id="KW-0813">Transport</keyword>
<evidence type="ECO:0000256" key="7">
    <source>
        <dbReference type="RuleBase" id="RU363032"/>
    </source>
</evidence>
<evidence type="ECO:0000256" key="3">
    <source>
        <dbReference type="ARBA" id="ARBA00022475"/>
    </source>
</evidence>
<evidence type="ECO:0000256" key="1">
    <source>
        <dbReference type="ARBA" id="ARBA00004651"/>
    </source>
</evidence>
<dbReference type="InterPro" id="IPR035906">
    <property type="entry name" value="MetI-like_sf"/>
</dbReference>
<proteinExistence type="inferred from homology"/>
<gene>
    <name evidence="9" type="ORF">FB560_0277</name>
</gene>
<dbReference type="OrthoDB" id="2063054at2"/>
<keyword evidence="10" id="KW-1185">Reference proteome</keyword>
<dbReference type="Gene3D" id="1.10.3720.10">
    <property type="entry name" value="MetI-like"/>
    <property type="match status" value="1"/>
</dbReference>
<keyword evidence="3" id="KW-1003">Cell membrane</keyword>
<dbReference type="CDD" id="cd06261">
    <property type="entry name" value="TM_PBP2"/>
    <property type="match status" value="1"/>
</dbReference>
<evidence type="ECO:0000259" key="8">
    <source>
        <dbReference type="PROSITE" id="PS50928"/>
    </source>
</evidence>
<dbReference type="InterPro" id="IPR000515">
    <property type="entry name" value="MetI-like"/>
</dbReference>
<sequence>MTSTERLYTRAISTRRESRKEKPEDTDRSILSIHDRSGRLRGMLLALKIVLLVALGVISVGPVLWLFKSATSTSQDILREPLGLWPSGIQWDNLVQAFTTIEFGKYLTNTLIIAMGTWAFGLLVATTGAYALAVLRPKYAKVLEFAVLATLFVPGVVTLTALFLTVLDVPLLHINLINTFWAAWLPASASAFNVLLMKTSFDSIPRELFEAARIDGAGATRIFLTIVLPLSRPIIGVVSLLIIIASWKDFIWPMLVLPNAALQPLSVALPRLAKTAELSLLMAGMFLSVVIPVALFLIFQKQILRSSGSMGALKG</sequence>
<feature type="domain" description="ABC transmembrane type-1" evidence="8">
    <location>
        <begin position="107"/>
        <end position="299"/>
    </location>
</feature>
<evidence type="ECO:0000313" key="10">
    <source>
        <dbReference type="Proteomes" id="UP000317209"/>
    </source>
</evidence>
<keyword evidence="6 7" id="KW-0472">Membrane</keyword>
<dbReference type="GO" id="GO:0005886">
    <property type="term" value="C:plasma membrane"/>
    <property type="evidence" value="ECO:0007669"/>
    <property type="project" value="UniProtKB-SubCell"/>
</dbReference>
<evidence type="ECO:0000256" key="4">
    <source>
        <dbReference type="ARBA" id="ARBA00022692"/>
    </source>
</evidence>
<accession>A0A543BIQ3</accession>
<dbReference type="GO" id="GO:0055085">
    <property type="term" value="P:transmembrane transport"/>
    <property type="evidence" value="ECO:0007669"/>
    <property type="project" value="InterPro"/>
</dbReference>
<keyword evidence="5 7" id="KW-1133">Transmembrane helix</keyword>
<feature type="transmembrane region" description="Helical" evidence="7">
    <location>
        <begin position="222"/>
        <end position="247"/>
    </location>
</feature>
<feature type="transmembrane region" description="Helical" evidence="7">
    <location>
        <begin position="145"/>
        <end position="167"/>
    </location>
</feature>
<name>A0A543BIQ3_9MICO</name>
<dbReference type="PANTHER" id="PTHR43744:SF12">
    <property type="entry name" value="ABC TRANSPORTER PERMEASE PROTEIN MG189-RELATED"/>
    <property type="match status" value="1"/>
</dbReference>
<feature type="transmembrane region" description="Helical" evidence="7">
    <location>
        <begin position="179"/>
        <end position="201"/>
    </location>
</feature>
<comment type="similarity">
    <text evidence="7">Belongs to the binding-protein-dependent transport system permease family.</text>
</comment>
<feature type="transmembrane region" description="Helical" evidence="7">
    <location>
        <begin position="111"/>
        <end position="133"/>
    </location>
</feature>
<dbReference type="EMBL" id="VFOX01000001">
    <property type="protein sequence ID" value="TQL84686.1"/>
    <property type="molecule type" value="Genomic_DNA"/>
</dbReference>
<dbReference type="RefSeq" id="WP_141870721.1">
    <property type="nucleotide sequence ID" value="NZ_VFOX01000001.1"/>
</dbReference>
<keyword evidence="4 7" id="KW-0812">Transmembrane</keyword>
<evidence type="ECO:0000313" key="9">
    <source>
        <dbReference type="EMBL" id="TQL84686.1"/>
    </source>
</evidence>
<feature type="transmembrane region" description="Helical" evidence="7">
    <location>
        <begin position="278"/>
        <end position="299"/>
    </location>
</feature>
<dbReference type="SUPFAM" id="SSF161098">
    <property type="entry name" value="MetI-like"/>
    <property type="match status" value="1"/>
</dbReference>
<comment type="subcellular location">
    <subcellularLocation>
        <location evidence="1 7">Cell membrane</location>
        <topology evidence="1 7">Multi-pass membrane protein</topology>
    </subcellularLocation>
</comment>
<protein>
    <submittedName>
        <fullName evidence="9">Carbohydrate ABC transporter membrane protein 2 (CUT1 family)</fullName>
    </submittedName>
</protein>
<dbReference type="Pfam" id="PF00528">
    <property type="entry name" value="BPD_transp_1"/>
    <property type="match status" value="1"/>
</dbReference>
<evidence type="ECO:0000256" key="6">
    <source>
        <dbReference type="ARBA" id="ARBA00023136"/>
    </source>
</evidence>
<dbReference type="PANTHER" id="PTHR43744">
    <property type="entry name" value="ABC TRANSPORTER PERMEASE PROTEIN MG189-RELATED-RELATED"/>
    <property type="match status" value="1"/>
</dbReference>
<reference evidence="9 10" key="1">
    <citation type="submission" date="2019-06" db="EMBL/GenBank/DDBJ databases">
        <title>Sequencing the genomes of 1000 actinobacteria strains.</title>
        <authorList>
            <person name="Klenk H.-P."/>
        </authorList>
    </citation>
    <scope>NUCLEOTIDE SEQUENCE [LARGE SCALE GENOMIC DNA]</scope>
    <source>
        <strain evidence="9 10">DSM 20169</strain>
    </source>
</reference>
<evidence type="ECO:0000256" key="2">
    <source>
        <dbReference type="ARBA" id="ARBA00022448"/>
    </source>
</evidence>
<evidence type="ECO:0000256" key="5">
    <source>
        <dbReference type="ARBA" id="ARBA00022989"/>
    </source>
</evidence>
<dbReference type="PROSITE" id="PS50928">
    <property type="entry name" value="ABC_TM1"/>
    <property type="match status" value="1"/>
</dbReference>